<dbReference type="PROSITE" id="PS50174">
    <property type="entry name" value="G_PATCH"/>
    <property type="match status" value="1"/>
</dbReference>
<feature type="region of interest" description="Disordered" evidence="2">
    <location>
        <begin position="238"/>
        <end position="257"/>
    </location>
</feature>
<organism evidence="4 5">
    <name type="scientific">Panicum virgatum</name>
    <name type="common">Blackwell switchgrass</name>
    <dbReference type="NCBI Taxonomy" id="38727"/>
    <lineage>
        <taxon>Eukaryota</taxon>
        <taxon>Viridiplantae</taxon>
        <taxon>Streptophyta</taxon>
        <taxon>Embryophyta</taxon>
        <taxon>Tracheophyta</taxon>
        <taxon>Spermatophyta</taxon>
        <taxon>Magnoliopsida</taxon>
        <taxon>Liliopsida</taxon>
        <taxon>Poales</taxon>
        <taxon>Poaceae</taxon>
        <taxon>PACMAD clade</taxon>
        <taxon>Panicoideae</taxon>
        <taxon>Panicodae</taxon>
        <taxon>Paniceae</taxon>
        <taxon>Panicinae</taxon>
        <taxon>Panicum</taxon>
        <taxon>Panicum sect. Hiantes</taxon>
    </lineage>
</organism>
<feature type="coiled-coil region" evidence="1">
    <location>
        <begin position="123"/>
        <end position="157"/>
    </location>
</feature>
<dbReference type="EMBL" id="CM029046">
    <property type="protein sequence ID" value="KAG2590321.1"/>
    <property type="molecule type" value="Genomic_DNA"/>
</dbReference>
<accession>A0A8T0RVA0</accession>
<dbReference type="AlphaFoldDB" id="A0A8T0RVA0"/>
<evidence type="ECO:0000256" key="2">
    <source>
        <dbReference type="SAM" id="MobiDB-lite"/>
    </source>
</evidence>
<dbReference type="PANTHER" id="PTHR47423:SF2">
    <property type="entry name" value="PROTEIN SQS1"/>
    <property type="match status" value="1"/>
</dbReference>
<comment type="caution">
    <text evidence="4">The sequence shown here is derived from an EMBL/GenBank/DDBJ whole genome shotgun (WGS) entry which is preliminary data.</text>
</comment>
<keyword evidence="1" id="KW-0175">Coiled coil</keyword>
<reference evidence="4" key="1">
    <citation type="submission" date="2020-05" db="EMBL/GenBank/DDBJ databases">
        <title>WGS assembly of Panicum virgatum.</title>
        <authorList>
            <person name="Lovell J.T."/>
            <person name="Jenkins J."/>
            <person name="Shu S."/>
            <person name="Juenger T.E."/>
            <person name="Schmutz J."/>
        </authorList>
    </citation>
    <scope>NUCLEOTIDE SEQUENCE</scope>
    <source>
        <strain evidence="4">AP13</strain>
    </source>
</reference>
<evidence type="ECO:0000313" key="5">
    <source>
        <dbReference type="Proteomes" id="UP000823388"/>
    </source>
</evidence>
<evidence type="ECO:0000256" key="1">
    <source>
        <dbReference type="SAM" id="Coils"/>
    </source>
</evidence>
<evidence type="ECO:0000313" key="4">
    <source>
        <dbReference type="EMBL" id="KAG2590321.1"/>
    </source>
</evidence>
<feature type="domain" description="G-patch" evidence="3">
    <location>
        <begin position="261"/>
        <end position="307"/>
    </location>
</feature>
<feature type="coiled-coil region" evidence="1">
    <location>
        <begin position="67"/>
        <end position="94"/>
    </location>
</feature>
<evidence type="ECO:0000259" key="3">
    <source>
        <dbReference type="PROSITE" id="PS50174"/>
    </source>
</evidence>
<proteinExistence type="predicted"/>
<dbReference type="Proteomes" id="UP000823388">
    <property type="component" value="Chromosome 5N"/>
</dbReference>
<dbReference type="SMART" id="SM00443">
    <property type="entry name" value="G_patch"/>
    <property type="match status" value="1"/>
</dbReference>
<dbReference type="Pfam" id="PF01585">
    <property type="entry name" value="G-patch"/>
    <property type="match status" value="1"/>
</dbReference>
<feature type="compositionally biased region" description="Polar residues" evidence="2">
    <location>
        <begin position="238"/>
        <end position="251"/>
    </location>
</feature>
<dbReference type="InterPro" id="IPR000467">
    <property type="entry name" value="G_patch_dom"/>
</dbReference>
<gene>
    <name evidence="4" type="ORF">PVAP13_5NG275440</name>
</gene>
<sequence>MAFKASPHHSTTLFEDLIDDEDQDQIICIMAKNVKVNTPNSSDDELDEEDEVASLISQYGKKGATKIMKLMMKIDELEETLESQEELLRLERETSNTLDKDLAIERKENKRIKDSLKTNDNILLEVRELLTNENEKVNDLTKKYSLVEDTNANLRSENVKLQESFSLQAIHKALEVEHNTTLESYSKVSEKSSSSIPSTSNGCARCYNIDIQTCDTNHVEMNAMKKEISSLTQLLQEEISPNEQSSKTNPDSRVGEFEKHTKGFGSRYMSKFGFEKGKGLGKNEQGIPQSIPYVKNNKTATLGANGGLVNMTTPIRKGEKKNQSSSHVKFIKRGTTCDKGTKVVASSSKQNKFKNSSKSQTQESSSHVFFYANFVLTRNHRGKVVAKFVGHRTFNTKVKSCVWVPKVLVTNVQGPKYCWVPKRKE</sequence>
<dbReference type="PANTHER" id="PTHR47423">
    <property type="entry name" value="G-PATCH DOMAIN CONTAINING PROTEIN"/>
    <property type="match status" value="1"/>
</dbReference>
<protein>
    <recommendedName>
        <fullName evidence="3">G-patch domain-containing protein</fullName>
    </recommendedName>
</protein>
<keyword evidence="5" id="KW-1185">Reference proteome</keyword>
<dbReference type="GO" id="GO:0003676">
    <property type="term" value="F:nucleic acid binding"/>
    <property type="evidence" value="ECO:0007669"/>
    <property type="project" value="InterPro"/>
</dbReference>
<name>A0A8T0RVA0_PANVG</name>